<gene>
    <name evidence="2" type="primary">LOC136076924</name>
</gene>
<accession>A0ABM4BD84</accession>
<name>A0ABM4BD84_HYDVU</name>
<dbReference type="Proteomes" id="UP001652625">
    <property type="component" value="Chromosome 02"/>
</dbReference>
<dbReference type="GeneID" id="136076924"/>
<evidence type="ECO:0000313" key="1">
    <source>
        <dbReference type="Proteomes" id="UP001652625"/>
    </source>
</evidence>
<dbReference type="PROSITE" id="PS51257">
    <property type="entry name" value="PROKAR_LIPOPROTEIN"/>
    <property type="match status" value="1"/>
</dbReference>
<proteinExistence type="predicted"/>
<sequence>MIKTTDMNVQHSVVFNNATISCFHSESESDSPDLSMSLDKLLGTLQQHFALFIVGIAENHSVPSVVQIDLSNEVQSLLTYYNNNFCSIIKQELGNSLVSNENLQNLLNNELILDKVLSVVNSSKKIIAFSKTNLGLILPLKINLCIKDDILDENDFCVESIVIDHQNGLPKSAIIGNAFGDTIFNNDNNTITKESFQYIPILPLLKQLIEKEEIWNSIKRKLENDLSAKTNLLYSYSDGFICKHHNIFNHKYALRLHLYIDEFEVCNPIGAHRKVHKICAFYFFLGNIEDKYISRLQNIYLCILVKEKLIKEHKTYKDVLKPFIQDLKKLQNEGILVMVDGQQIRLYGGLATISDDNLSAHALTGFRRVFNSGFFCRQCMTSYINKTKIFSELDATLRTDEIHQYHLAAISGHGQISSSMYGVERRCPFLNLSYFKVMQSFPPDIMHDMLEGTTPRLISLLLLKLKEDKLIEIDQVNIEPNIFEI</sequence>
<reference evidence="1" key="1">
    <citation type="submission" date="2025-05" db="UniProtKB">
        <authorList>
            <consortium name="RefSeq"/>
        </authorList>
    </citation>
    <scope>NUCLEOTIDE SEQUENCE [LARGE SCALE GENOMIC DNA]</scope>
</reference>
<protein>
    <submittedName>
        <fullName evidence="2">Uncharacterized protein LOC136076924</fullName>
    </submittedName>
</protein>
<reference evidence="2" key="2">
    <citation type="submission" date="2025-08" db="UniProtKB">
        <authorList>
            <consortium name="RefSeq"/>
        </authorList>
    </citation>
    <scope>IDENTIFICATION</scope>
</reference>
<keyword evidence="1" id="KW-1185">Reference proteome</keyword>
<evidence type="ECO:0000313" key="2">
    <source>
        <dbReference type="RefSeq" id="XP_065646905.1"/>
    </source>
</evidence>
<organism evidence="1 2">
    <name type="scientific">Hydra vulgaris</name>
    <name type="common">Hydra</name>
    <name type="synonym">Hydra attenuata</name>
    <dbReference type="NCBI Taxonomy" id="6087"/>
    <lineage>
        <taxon>Eukaryota</taxon>
        <taxon>Metazoa</taxon>
        <taxon>Cnidaria</taxon>
        <taxon>Hydrozoa</taxon>
        <taxon>Hydroidolina</taxon>
        <taxon>Anthoathecata</taxon>
        <taxon>Aplanulata</taxon>
        <taxon>Hydridae</taxon>
        <taxon>Hydra</taxon>
    </lineage>
</organism>
<dbReference type="RefSeq" id="XP_065646905.1">
    <property type="nucleotide sequence ID" value="XM_065790833.1"/>
</dbReference>